<evidence type="ECO:0000313" key="1">
    <source>
        <dbReference type="EMBL" id="CDX52187.1"/>
    </source>
</evidence>
<dbReference type="AlphaFoldDB" id="A0A090GT58"/>
<dbReference type="GO" id="GO:0016787">
    <property type="term" value="F:hydrolase activity"/>
    <property type="evidence" value="ECO:0007669"/>
    <property type="project" value="UniProtKB-KW"/>
</dbReference>
<name>A0A090GT58_MESPL</name>
<accession>A0A090GT58</accession>
<dbReference type="SUPFAM" id="SSF52151">
    <property type="entry name" value="FabD/lysophospholipase-like"/>
    <property type="match status" value="1"/>
</dbReference>
<reference evidence="1 2" key="1">
    <citation type="submission" date="2014-08" db="EMBL/GenBank/DDBJ databases">
        <authorList>
            <person name="Moulin Lionel"/>
        </authorList>
    </citation>
    <scope>NUCLEOTIDE SEQUENCE [LARGE SCALE GENOMIC DNA]</scope>
</reference>
<organism evidence="1 2">
    <name type="scientific">Mesorhizobium plurifarium</name>
    <dbReference type="NCBI Taxonomy" id="69974"/>
    <lineage>
        <taxon>Bacteria</taxon>
        <taxon>Pseudomonadati</taxon>
        <taxon>Pseudomonadota</taxon>
        <taxon>Alphaproteobacteria</taxon>
        <taxon>Hyphomicrobiales</taxon>
        <taxon>Phyllobacteriaceae</taxon>
        <taxon>Mesorhizobium</taxon>
    </lineage>
</organism>
<proteinExistence type="predicted"/>
<dbReference type="InterPro" id="IPR016035">
    <property type="entry name" value="Acyl_Trfase/lysoPLipase"/>
</dbReference>
<keyword evidence="1" id="KW-0378">Hydrolase</keyword>
<dbReference type="Proteomes" id="UP000046122">
    <property type="component" value="Unassembled WGS sequence"/>
</dbReference>
<sequence length="285" mass="30872">MLAQSEVRTVAAATPTAHLGVEDRTIDIVLANDAHAAFVWGVLDRLLDEPNCNVSRVTASGFAAMQAAVFAYGLSVGGRRGGRTALANFWRRVSHASMFAIDRTSLLRSMLEQSIDLKRIRDERCPVKLDVLAINARTDALKIFSGGQLSVDAIVAAATVPFLSPAIEIDGDLYWGDGEISQFSSSASIGAQQRVVVTGKPSIFLARCPDRSLASTHCATGCAAVHAIFDSQYRAAAPLLLRPWIDWGELTDIRDGGRQSADDWLAADLSRVHERPTFDCRTQFI</sequence>
<evidence type="ECO:0000313" key="2">
    <source>
        <dbReference type="Proteomes" id="UP000046122"/>
    </source>
</evidence>
<dbReference type="EMBL" id="CCNE01000006">
    <property type="protein sequence ID" value="CDX52187.1"/>
    <property type="molecule type" value="Genomic_DNA"/>
</dbReference>
<gene>
    <name evidence="1" type="ORF">MPL3365_140275</name>
</gene>
<protein>
    <submittedName>
        <fullName evidence="1">Esterase of the alpha-beta hydrolase superfamily protein</fullName>
    </submittedName>
</protein>